<organism evidence="7 8">
    <name type="scientific">Theobroma cacao</name>
    <name type="common">Cacao</name>
    <name type="synonym">Cocoa</name>
    <dbReference type="NCBI Taxonomy" id="3641"/>
    <lineage>
        <taxon>Eukaryota</taxon>
        <taxon>Viridiplantae</taxon>
        <taxon>Streptophyta</taxon>
        <taxon>Embryophyta</taxon>
        <taxon>Tracheophyta</taxon>
        <taxon>Spermatophyta</taxon>
        <taxon>Magnoliopsida</taxon>
        <taxon>eudicotyledons</taxon>
        <taxon>Gunneridae</taxon>
        <taxon>Pentapetalae</taxon>
        <taxon>rosids</taxon>
        <taxon>malvids</taxon>
        <taxon>Malvales</taxon>
        <taxon>Malvaceae</taxon>
        <taxon>Byttnerioideae</taxon>
        <taxon>Theobroma</taxon>
    </lineage>
</organism>
<evidence type="ECO:0000256" key="5">
    <source>
        <dbReference type="ARBA" id="ARBA00023242"/>
    </source>
</evidence>
<evidence type="ECO:0000256" key="3">
    <source>
        <dbReference type="ARBA" id="ARBA00023125"/>
    </source>
</evidence>
<feature type="compositionally biased region" description="Basic and acidic residues" evidence="6">
    <location>
        <begin position="115"/>
        <end position="127"/>
    </location>
</feature>
<reference evidence="8" key="2">
    <citation type="submission" date="2025-08" db="UniProtKB">
        <authorList>
            <consortium name="RefSeq"/>
        </authorList>
    </citation>
    <scope>IDENTIFICATION</scope>
</reference>
<feature type="compositionally biased region" description="Basic and acidic residues" evidence="6">
    <location>
        <begin position="85"/>
        <end position="100"/>
    </location>
</feature>
<dbReference type="GO" id="GO:0003677">
    <property type="term" value="F:DNA binding"/>
    <property type="evidence" value="ECO:0007669"/>
    <property type="project" value="UniProtKB-KW"/>
</dbReference>
<evidence type="ECO:0000313" key="8">
    <source>
        <dbReference type="RefSeq" id="XP_017984345.1"/>
    </source>
</evidence>
<evidence type="ECO:0000256" key="2">
    <source>
        <dbReference type="ARBA" id="ARBA00023015"/>
    </source>
</evidence>
<evidence type="ECO:0000313" key="7">
    <source>
        <dbReference type="Proteomes" id="UP000694886"/>
    </source>
</evidence>
<dbReference type="AlphaFoldDB" id="A0AB32X0S9"/>
<reference evidence="7" key="1">
    <citation type="journal article" date="1997" name="Nucleic Acids Res.">
        <title>tRNAscan-SE: a program for improved detection of transfer RNA genes in genomic sequence.</title>
        <authorList>
            <person name="Lowe T.M."/>
            <person name="Eddy S.R."/>
        </authorList>
    </citation>
    <scope>NUCLEOTIDE SEQUENCE [LARGE SCALE GENOMIC DNA]</scope>
    <source>
        <strain evidence="7">r\B97-61/B2</strain>
    </source>
</reference>
<name>A0AB32X0S9_THECC</name>
<dbReference type="Gramene" id="Tc10v2_t010490.1">
    <property type="protein sequence ID" value="Tc10v2_p010490.1"/>
    <property type="gene ID" value="Tc10v2_g010490"/>
</dbReference>
<keyword evidence="5" id="KW-0539">Nucleus</keyword>
<dbReference type="Proteomes" id="UP000694886">
    <property type="component" value="Chromosome 10"/>
</dbReference>
<dbReference type="GeneID" id="108663635"/>
<dbReference type="RefSeq" id="XP_017984345.1">
    <property type="nucleotide sequence ID" value="XM_018128856.1"/>
</dbReference>
<dbReference type="Gene3D" id="2.40.330.10">
    <property type="entry name" value="DNA-binding pseudobarrel domain"/>
    <property type="match status" value="1"/>
</dbReference>
<dbReference type="PANTHER" id="PTHR31541">
    <property type="entry name" value="B3 DOMAIN PLANT PROTEIN-RELATED"/>
    <property type="match status" value="1"/>
</dbReference>
<evidence type="ECO:0000256" key="6">
    <source>
        <dbReference type="SAM" id="MobiDB-lite"/>
    </source>
</evidence>
<keyword evidence="4" id="KW-0804">Transcription</keyword>
<dbReference type="PANTHER" id="PTHR31541:SF25">
    <property type="entry name" value="GAMMA-GLIADIN B"/>
    <property type="match status" value="1"/>
</dbReference>
<feature type="region of interest" description="Disordered" evidence="6">
    <location>
        <begin position="68"/>
        <end position="142"/>
    </location>
</feature>
<dbReference type="KEGG" id="tcc:108663635"/>
<evidence type="ECO:0000256" key="4">
    <source>
        <dbReference type="ARBA" id="ARBA00023163"/>
    </source>
</evidence>
<keyword evidence="2" id="KW-0805">Transcription regulation</keyword>
<feature type="compositionally biased region" description="Basic residues" evidence="6">
    <location>
        <begin position="101"/>
        <end position="114"/>
    </location>
</feature>
<proteinExistence type="predicted"/>
<comment type="subcellular location">
    <subcellularLocation>
        <location evidence="1">Nucleus</location>
    </subcellularLocation>
</comment>
<dbReference type="Pfam" id="PF03754">
    <property type="entry name" value="At2g31720-like"/>
    <property type="match status" value="1"/>
</dbReference>
<dbReference type="InterPro" id="IPR005508">
    <property type="entry name" value="At2g31720-like"/>
</dbReference>
<protein>
    <submittedName>
        <fullName evidence="8">Uncharacterized protein LOC108663635</fullName>
    </submittedName>
</protein>
<accession>A0AB32X0S9</accession>
<dbReference type="GO" id="GO:0005634">
    <property type="term" value="C:nucleus"/>
    <property type="evidence" value="ECO:0007669"/>
    <property type="project" value="UniProtKB-SubCell"/>
</dbReference>
<gene>
    <name evidence="8" type="primary">LOC108663635</name>
</gene>
<keyword evidence="3" id="KW-0238">DNA-binding</keyword>
<evidence type="ECO:0000256" key="1">
    <source>
        <dbReference type="ARBA" id="ARBA00004123"/>
    </source>
</evidence>
<sequence>MLKLKDLDNLDDGGLWEKLKKESEVGTHDESQRQNKLYVMVLLGFIDYCARKKKKMIVEKKGIKRRFRTGFGSKSPSVEEENEDYWIREQKKQKTSDGKKQKPGSGKKQKQKHKTGSEKKQNQRKGTDPFTELTALGLEPPPDMPQAFKNRIENLGGTDIKLVTQKFIKPTDLNPGHNRLSMTLKQVRSKFLSEAEDEKLKNNQGMDVILVEPCLEVSRVHLTKWLIGGSFAYVFKTQWNQIVRNNADTLKPEAVVQIWSFRVGPESQLGFAMIKVKDAKEVSEIN</sequence>
<dbReference type="InterPro" id="IPR015300">
    <property type="entry name" value="DNA-bd_pseudobarrel_sf"/>
</dbReference>